<accession>A0A087G4T2</accession>
<comment type="similarity">
    <text evidence="2 6">Belongs to the plant self-incompatibility (S1) protein family.</text>
</comment>
<comment type="subcellular location">
    <subcellularLocation>
        <location evidence="1 6">Secreted</location>
    </subcellularLocation>
</comment>
<evidence type="ECO:0000256" key="5">
    <source>
        <dbReference type="ARBA" id="ARBA00022729"/>
    </source>
</evidence>
<protein>
    <recommendedName>
        <fullName evidence="6">S-protein homolog</fullName>
    </recommendedName>
</protein>
<dbReference type="OrthoDB" id="1062101at2759"/>
<feature type="signal peptide" evidence="6">
    <location>
        <begin position="1"/>
        <end position="21"/>
    </location>
</feature>
<evidence type="ECO:0000256" key="6">
    <source>
        <dbReference type="RuleBase" id="RU367044"/>
    </source>
</evidence>
<keyword evidence="5 6" id="KW-0732">Signal</keyword>
<evidence type="ECO:0000313" key="7">
    <source>
        <dbReference type="EMBL" id="KFK24884.1"/>
    </source>
</evidence>
<dbReference type="InterPro" id="IPR010264">
    <property type="entry name" value="Self-incomp_S1"/>
</dbReference>
<feature type="chain" id="PRO_5025097556" description="S-protein homolog" evidence="6">
    <location>
        <begin position="22"/>
        <end position="131"/>
    </location>
</feature>
<dbReference type="Pfam" id="PF05938">
    <property type="entry name" value="Self-incomp_S1"/>
    <property type="match status" value="1"/>
</dbReference>
<evidence type="ECO:0000256" key="4">
    <source>
        <dbReference type="ARBA" id="ARBA00022525"/>
    </source>
</evidence>
<name>A0A087G4T2_ARAAL</name>
<evidence type="ECO:0000313" key="8">
    <source>
        <dbReference type="Proteomes" id="UP000029120"/>
    </source>
</evidence>
<dbReference type="PANTHER" id="PTHR31232">
    <property type="match status" value="1"/>
</dbReference>
<dbReference type="GO" id="GO:0060320">
    <property type="term" value="P:rejection of self pollen"/>
    <property type="evidence" value="ECO:0007669"/>
    <property type="project" value="UniProtKB-KW"/>
</dbReference>
<evidence type="ECO:0000256" key="2">
    <source>
        <dbReference type="ARBA" id="ARBA00005581"/>
    </source>
</evidence>
<dbReference type="AlphaFoldDB" id="A0A087G4T2"/>
<dbReference type="GO" id="GO:0005576">
    <property type="term" value="C:extracellular region"/>
    <property type="evidence" value="ECO:0007669"/>
    <property type="project" value="UniProtKB-SubCell"/>
</dbReference>
<dbReference type="Gramene" id="KFK24884">
    <property type="protein sequence ID" value="KFK24884"/>
    <property type="gene ID" value="AALP_AA8G037200"/>
</dbReference>
<dbReference type="EMBL" id="CM002876">
    <property type="protein sequence ID" value="KFK24884.1"/>
    <property type="molecule type" value="Genomic_DNA"/>
</dbReference>
<gene>
    <name evidence="7" type="ordered locus">AALP_Aa8g037200</name>
</gene>
<organism evidence="7 8">
    <name type="scientific">Arabis alpina</name>
    <name type="common">Alpine rock-cress</name>
    <dbReference type="NCBI Taxonomy" id="50452"/>
    <lineage>
        <taxon>Eukaryota</taxon>
        <taxon>Viridiplantae</taxon>
        <taxon>Streptophyta</taxon>
        <taxon>Embryophyta</taxon>
        <taxon>Tracheophyta</taxon>
        <taxon>Spermatophyta</taxon>
        <taxon>Magnoliopsida</taxon>
        <taxon>eudicotyledons</taxon>
        <taxon>Gunneridae</taxon>
        <taxon>Pentapetalae</taxon>
        <taxon>rosids</taxon>
        <taxon>malvids</taxon>
        <taxon>Brassicales</taxon>
        <taxon>Brassicaceae</taxon>
        <taxon>Arabideae</taxon>
        <taxon>Arabis</taxon>
    </lineage>
</organism>
<reference evidence="8" key="1">
    <citation type="journal article" date="2015" name="Nat. Plants">
        <title>Genome expansion of Arabis alpina linked with retrotransposition and reduced symmetric DNA methylation.</title>
        <authorList>
            <person name="Willing E.M."/>
            <person name="Rawat V."/>
            <person name="Mandakova T."/>
            <person name="Maumus F."/>
            <person name="James G.V."/>
            <person name="Nordstroem K.J."/>
            <person name="Becker C."/>
            <person name="Warthmann N."/>
            <person name="Chica C."/>
            <person name="Szarzynska B."/>
            <person name="Zytnicki M."/>
            <person name="Albani M.C."/>
            <person name="Kiefer C."/>
            <person name="Bergonzi S."/>
            <person name="Castaings L."/>
            <person name="Mateos J.L."/>
            <person name="Berns M.C."/>
            <person name="Bujdoso N."/>
            <person name="Piofczyk T."/>
            <person name="de Lorenzo L."/>
            <person name="Barrero-Sicilia C."/>
            <person name="Mateos I."/>
            <person name="Piednoel M."/>
            <person name="Hagmann J."/>
            <person name="Chen-Min-Tao R."/>
            <person name="Iglesias-Fernandez R."/>
            <person name="Schuster S.C."/>
            <person name="Alonso-Blanco C."/>
            <person name="Roudier F."/>
            <person name="Carbonero P."/>
            <person name="Paz-Ares J."/>
            <person name="Davis S.J."/>
            <person name="Pecinka A."/>
            <person name="Quesneville H."/>
            <person name="Colot V."/>
            <person name="Lysak M.A."/>
            <person name="Weigel D."/>
            <person name="Coupland G."/>
            <person name="Schneeberger K."/>
        </authorList>
    </citation>
    <scope>NUCLEOTIDE SEQUENCE [LARGE SCALE GENOMIC DNA]</scope>
    <source>
        <strain evidence="8">cv. Pajares</strain>
    </source>
</reference>
<evidence type="ECO:0000256" key="1">
    <source>
        <dbReference type="ARBA" id="ARBA00004613"/>
    </source>
</evidence>
<keyword evidence="8" id="KW-1185">Reference proteome</keyword>
<dbReference type="Proteomes" id="UP000029120">
    <property type="component" value="Chromosome 8"/>
</dbReference>
<evidence type="ECO:0000256" key="3">
    <source>
        <dbReference type="ARBA" id="ARBA00022471"/>
    </source>
</evidence>
<dbReference type="OMA" id="NATWIVE"/>
<dbReference type="PANTHER" id="PTHR31232:SF18">
    <property type="entry name" value="S-PROTEIN HOMOLOG"/>
    <property type="match status" value="1"/>
</dbReference>
<sequence>MKRLTIFALIILGLCVGDTFGHKNVLMVVNKLNSRVRVHCHSRNDDFKVQILYPHDPPLLWRFGDTFIVGTKINCEFKYGYEWMHSVSFVAYRTSWSDSNQPTNNATWIVEKLGLFLSYNYRTPEFRYRWV</sequence>
<keyword evidence="4 6" id="KW-0964">Secreted</keyword>
<keyword evidence="3 6" id="KW-0713">Self-incompatibility</keyword>
<proteinExistence type="inferred from homology"/>